<sequence>MPKPKRYASQMLHSCNGHITANSHRMTKELLLKLNTFVEGLQKMTWLTQQSFGQRLQMLNSCSKTSNFHTFISKTCSSYFKCEPSNPKFSSSRCLTNDVSHDELFIPAKMALPDETPA</sequence>
<gene>
    <name evidence="1" type="ORF">AVEN_23063_1</name>
</gene>
<dbReference type="AlphaFoldDB" id="A0A4Y2IMH1"/>
<reference evidence="1 2" key="1">
    <citation type="journal article" date="2019" name="Sci. Rep.">
        <title>Orb-weaving spider Araneus ventricosus genome elucidates the spidroin gene catalogue.</title>
        <authorList>
            <person name="Kono N."/>
            <person name="Nakamura H."/>
            <person name="Ohtoshi R."/>
            <person name="Moran D.A.P."/>
            <person name="Shinohara A."/>
            <person name="Yoshida Y."/>
            <person name="Fujiwara M."/>
            <person name="Mori M."/>
            <person name="Tomita M."/>
            <person name="Arakawa K."/>
        </authorList>
    </citation>
    <scope>NUCLEOTIDE SEQUENCE [LARGE SCALE GENOMIC DNA]</scope>
</reference>
<proteinExistence type="predicted"/>
<comment type="caution">
    <text evidence="1">The sequence shown here is derived from an EMBL/GenBank/DDBJ whole genome shotgun (WGS) entry which is preliminary data.</text>
</comment>
<evidence type="ECO:0000313" key="2">
    <source>
        <dbReference type="Proteomes" id="UP000499080"/>
    </source>
</evidence>
<name>A0A4Y2IMH1_ARAVE</name>
<accession>A0A4Y2IMH1</accession>
<protein>
    <submittedName>
        <fullName evidence="1">Uncharacterized protein</fullName>
    </submittedName>
</protein>
<keyword evidence="2" id="KW-1185">Reference proteome</keyword>
<evidence type="ECO:0000313" key="1">
    <source>
        <dbReference type="EMBL" id="GBM79023.1"/>
    </source>
</evidence>
<dbReference type="Proteomes" id="UP000499080">
    <property type="component" value="Unassembled WGS sequence"/>
</dbReference>
<dbReference type="EMBL" id="BGPR01002795">
    <property type="protein sequence ID" value="GBM79023.1"/>
    <property type="molecule type" value="Genomic_DNA"/>
</dbReference>
<organism evidence="1 2">
    <name type="scientific">Araneus ventricosus</name>
    <name type="common">Orbweaver spider</name>
    <name type="synonym">Epeira ventricosa</name>
    <dbReference type="NCBI Taxonomy" id="182803"/>
    <lineage>
        <taxon>Eukaryota</taxon>
        <taxon>Metazoa</taxon>
        <taxon>Ecdysozoa</taxon>
        <taxon>Arthropoda</taxon>
        <taxon>Chelicerata</taxon>
        <taxon>Arachnida</taxon>
        <taxon>Araneae</taxon>
        <taxon>Araneomorphae</taxon>
        <taxon>Entelegynae</taxon>
        <taxon>Araneoidea</taxon>
        <taxon>Araneidae</taxon>
        <taxon>Araneus</taxon>
    </lineage>
</organism>